<feature type="transmembrane region" description="Helical" evidence="6">
    <location>
        <begin position="291"/>
        <end position="311"/>
    </location>
</feature>
<feature type="transmembrane region" description="Helical" evidence="6">
    <location>
        <begin position="178"/>
        <end position="199"/>
    </location>
</feature>
<evidence type="ECO:0000256" key="2">
    <source>
        <dbReference type="ARBA" id="ARBA00022475"/>
    </source>
</evidence>
<evidence type="ECO:0000256" key="6">
    <source>
        <dbReference type="SAM" id="Phobius"/>
    </source>
</evidence>
<dbReference type="EMBL" id="JABSXK010000001">
    <property type="protein sequence ID" value="NRV09316.1"/>
    <property type="molecule type" value="Genomic_DNA"/>
</dbReference>
<proteinExistence type="predicted"/>
<reference evidence="7" key="1">
    <citation type="submission" date="2020-05" db="EMBL/GenBank/DDBJ databases">
        <title>Genomic insights into acetone-butanol-ethanol (ABE) fermentation by sequencing solventogenic clostridia strains.</title>
        <authorList>
            <person name="Brown S."/>
        </authorList>
    </citation>
    <scope>NUCLEOTIDE SEQUENCE</scope>
    <source>
        <strain evidence="7">DJ126</strain>
    </source>
</reference>
<evidence type="ECO:0000256" key="3">
    <source>
        <dbReference type="ARBA" id="ARBA00022692"/>
    </source>
</evidence>
<feature type="transmembrane region" description="Helical" evidence="6">
    <location>
        <begin position="268"/>
        <end position="285"/>
    </location>
</feature>
<dbReference type="InterPro" id="IPR051679">
    <property type="entry name" value="DASS-Related_Transporters"/>
</dbReference>
<evidence type="ECO:0000256" key="1">
    <source>
        <dbReference type="ARBA" id="ARBA00004651"/>
    </source>
</evidence>
<feature type="transmembrane region" description="Helical" evidence="6">
    <location>
        <begin position="85"/>
        <end position="103"/>
    </location>
</feature>
<evidence type="ECO:0000313" key="7">
    <source>
        <dbReference type="EMBL" id="NRV09316.1"/>
    </source>
</evidence>
<feature type="transmembrane region" description="Helical" evidence="6">
    <location>
        <begin position="327"/>
        <end position="344"/>
    </location>
</feature>
<name>A0A9Q5CH13_CLOBE</name>
<dbReference type="PANTHER" id="PTHR43652:SF6">
    <property type="entry name" value="ARGININE REPRESSOR"/>
    <property type="match status" value="1"/>
</dbReference>
<protein>
    <submittedName>
        <fullName evidence="7">Ion transporter superfamily protein YfcC</fullName>
    </submittedName>
</protein>
<feature type="transmembrane region" description="Helical" evidence="6">
    <location>
        <begin position="12"/>
        <end position="29"/>
    </location>
</feature>
<dbReference type="InterPro" id="IPR018385">
    <property type="entry name" value="C4_dicarb_anaerob_car-like"/>
</dbReference>
<comment type="subcellular location">
    <subcellularLocation>
        <location evidence="1">Cell membrane</location>
        <topology evidence="1">Multi-pass membrane protein</topology>
    </subcellularLocation>
</comment>
<dbReference type="Pfam" id="PF03606">
    <property type="entry name" value="DcuC"/>
    <property type="match status" value="1"/>
</dbReference>
<evidence type="ECO:0000256" key="4">
    <source>
        <dbReference type="ARBA" id="ARBA00022989"/>
    </source>
</evidence>
<keyword evidence="2" id="KW-1003">Cell membrane</keyword>
<dbReference type="AlphaFoldDB" id="A0A9Q5CH13"/>
<dbReference type="PANTHER" id="PTHR43652">
    <property type="entry name" value="BASIC AMINO ACID ANTIPORTER YFCC-RELATED"/>
    <property type="match status" value="1"/>
</dbReference>
<keyword evidence="4 6" id="KW-1133">Transmembrane helix</keyword>
<dbReference type="RefSeq" id="WP_077309771.1">
    <property type="nucleotide sequence ID" value="NZ_CP016090.1"/>
</dbReference>
<organism evidence="7 8">
    <name type="scientific">Clostridium beijerinckii</name>
    <name type="common">Clostridium MP</name>
    <dbReference type="NCBI Taxonomy" id="1520"/>
    <lineage>
        <taxon>Bacteria</taxon>
        <taxon>Bacillati</taxon>
        <taxon>Bacillota</taxon>
        <taxon>Clostridia</taxon>
        <taxon>Eubacteriales</taxon>
        <taxon>Clostridiaceae</taxon>
        <taxon>Clostridium</taxon>
    </lineage>
</organism>
<keyword evidence="3 6" id="KW-0812">Transmembrane</keyword>
<feature type="transmembrane region" description="Helical" evidence="6">
    <location>
        <begin position="148"/>
        <end position="166"/>
    </location>
</feature>
<keyword evidence="5 6" id="KW-0472">Membrane</keyword>
<feature type="transmembrane region" description="Helical" evidence="6">
    <location>
        <begin position="364"/>
        <end position="384"/>
    </location>
</feature>
<evidence type="ECO:0000313" key="8">
    <source>
        <dbReference type="Proteomes" id="UP000821656"/>
    </source>
</evidence>
<feature type="transmembrane region" description="Helical" evidence="6">
    <location>
        <begin position="451"/>
        <end position="472"/>
    </location>
</feature>
<gene>
    <name evidence="7" type="ORF">DFH45_002279</name>
</gene>
<feature type="transmembrane region" description="Helical" evidence="6">
    <location>
        <begin position="124"/>
        <end position="142"/>
    </location>
</feature>
<sequence length="474" mass="51523">MFSKKLKMPHTYTLLFGLIILIALLTWIIPSGQFQKEDQIVSGMTKSVIVADTYEQVPKIDAEGKDLRQGPFDVLMAPSKGIQKSVEVIAFIFVLGGSFSILMKTGAIDSGVSVVARKFQGKEKIIIVLMMTLIGIGGSVIGTSEETIPFYMVFIPLMMSFGYDSLTAIMMIFLASQVGYVGATLNPFSVLVAQGVAGIQGNPQLWFRTIQFVVYMIITITFVLLYAKKVKNDPKKSLVYEEDLANRDFFLANRESLDKVEFTGRHKVILIGFAVSMGIMIWGLLEKGFYMNEIAAIFLMLGLFSGIVARFSEKDMAETFVEGCKDFAYPAVIIGIASAILVIAEDGMIIDTILNTLANSLKGMPVAVFTTIMLFVQNIIALFVPSSSGQAALTMPLMAPLGELIHVNKEAIVTTYQAGNGLTNMISPTGGVLMAALGIGRISLSKWIKSVAKIVIILEVTAAIFCAISAYLPI</sequence>
<feature type="transmembrane region" description="Helical" evidence="6">
    <location>
        <begin position="205"/>
        <end position="227"/>
    </location>
</feature>
<evidence type="ECO:0000256" key="5">
    <source>
        <dbReference type="ARBA" id="ARBA00023136"/>
    </source>
</evidence>
<accession>A0A9Q5CH13</accession>
<comment type="caution">
    <text evidence="7">The sequence shown here is derived from an EMBL/GenBank/DDBJ whole genome shotgun (WGS) entry which is preliminary data.</text>
</comment>
<dbReference type="Proteomes" id="UP000821656">
    <property type="component" value="Unassembled WGS sequence"/>
</dbReference>
<dbReference type="GO" id="GO:0005886">
    <property type="term" value="C:plasma membrane"/>
    <property type="evidence" value="ECO:0007669"/>
    <property type="project" value="UniProtKB-SubCell"/>
</dbReference>